<dbReference type="SUPFAM" id="SSF89796">
    <property type="entry name" value="CoA-transferase family III (CaiB/BaiF)"/>
    <property type="match status" value="1"/>
</dbReference>
<name>A0A383E5T3_9ZZZZ</name>
<dbReference type="Pfam" id="PF02515">
    <property type="entry name" value="CoA_transf_3"/>
    <property type="match status" value="1"/>
</dbReference>
<feature type="non-terminal residue" evidence="1">
    <location>
        <position position="24"/>
    </location>
</feature>
<sequence>MIAGPLATRVFANFGAEVIRIESG</sequence>
<dbReference type="InterPro" id="IPR003673">
    <property type="entry name" value="CoA-Trfase_fam_III"/>
</dbReference>
<dbReference type="EMBL" id="UINC01222848">
    <property type="protein sequence ID" value="SVE51800.1"/>
    <property type="molecule type" value="Genomic_DNA"/>
</dbReference>
<dbReference type="GO" id="GO:0003824">
    <property type="term" value="F:catalytic activity"/>
    <property type="evidence" value="ECO:0007669"/>
    <property type="project" value="InterPro"/>
</dbReference>
<accession>A0A383E5T3</accession>
<gene>
    <name evidence="1" type="ORF">METZ01_LOCUS504654</name>
</gene>
<protein>
    <recommendedName>
        <fullName evidence="2">CoA transferase</fullName>
    </recommendedName>
</protein>
<organism evidence="1">
    <name type="scientific">marine metagenome</name>
    <dbReference type="NCBI Taxonomy" id="408172"/>
    <lineage>
        <taxon>unclassified sequences</taxon>
        <taxon>metagenomes</taxon>
        <taxon>ecological metagenomes</taxon>
    </lineage>
</organism>
<reference evidence="1" key="1">
    <citation type="submission" date="2018-05" db="EMBL/GenBank/DDBJ databases">
        <authorList>
            <person name="Lanie J.A."/>
            <person name="Ng W.-L."/>
            <person name="Kazmierczak K.M."/>
            <person name="Andrzejewski T.M."/>
            <person name="Davidsen T.M."/>
            <person name="Wayne K.J."/>
            <person name="Tettelin H."/>
            <person name="Glass J.I."/>
            <person name="Rusch D."/>
            <person name="Podicherti R."/>
            <person name="Tsui H.-C.T."/>
            <person name="Winkler M.E."/>
        </authorList>
    </citation>
    <scope>NUCLEOTIDE SEQUENCE</scope>
</reference>
<evidence type="ECO:0008006" key="2">
    <source>
        <dbReference type="Google" id="ProtNLM"/>
    </source>
</evidence>
<evidence type="ECO:0000313" key="1">
    <source>
        <dbReference type="EMBL" id="SVE51800.1"/>
    </source>
</evidence>
<dbReference type="Gene3D" id="3.40.50.10540">
    <property type="entry name" value="Crotonobetainyl-coa:carnitine coa-transferase, domain 1"/>
    <property type="match status" value="1"/>
</dbReference>
<dbReference type="AlphaFoldDB" id="A0A383E5T3"/>
<dbReference type="InterPro" id="IPR023606">
    <property type="entry name" value="CoA-Trfase_III_dom_1_sf"/>
</dbReference>
<proteinExistence type="predicted"/>